<dbReference type="Proteomes" id="UP001178461">
    <property type="component" value="Chromosome 13"/>
</dbReference>
<name>A0AA35L7W3_9SAUR</name>
<dbReference type="GO" id="GO:0004888">
    <property type="term" value="F:transmembrane signaling receptor activity"/>
    <property type="evidence" value="ECO:0007669"/>
    <property type="project" value="InterPro"/>
</dbReference>
<evidence type="ECO:0000313" key="3">
    <source>
        <dbReference type="EMBL" id="CAI5790951.1"/>
    </source>
</evidence>
<evidence type="ECO:0008006" key="5">
    <source>
        <dbReference type="Google" id="ProtNLM"/>
    </source>
</evidence>
<dbReference type="GO" id="GO:0042742">
    <property type="term" value="P:defense response to bacterium"/>
    <property type="evidence" value="ECO:0007669"/>
    <property type="project" value="TreeGrafter"/>
</dbReference>
<feature type="region of interest" description="Disordered" evidence="1">
    <location>
        <begin position="235"/>
        <end position="288"/>
    </location>
</feature>
<feature type="compositionally biased region" description="Polar residues" evidence="1">
    <location>
        <begin position="452"/>
        <end position="462"/>
    </location>
</feature>
<dbReference type="EMBL" id="OX395138">
    <property type="protein sequence ID" value="CAI5790951.1"/>
    <property type="molecule type" value="Genomic_DNA"/>
</dbReference>
<keyword evidence="2" id="KW-0472">Membrane</keyword>
<sequence length="473" mass="49973">MCRRSERDLASLVWTQLLDKTIGSISPPPPPPRFHSLLPARPNRILVGPALREAFFLSKRLLFRVAPLHITSQAGPALWSSAAMETRSLLRQIIGYGMPFGVLILLTVAAHVDGQVSATSDTRPVGTTIFPPMSAFTTERVGTELATSPSPAKPSALPLSQSTAAAKKLSLKTATTDTILQESSTDEDATITNNTSGPHPSTGPAISLTTETAVVGQKFAIRPTTEAAVVGQKTGTTSGVANPLNTTTAPLETTVGSTSGIKPRSNSKQTTKGEAQPSPKPEQDVVDDTKTMDNRTHWPAQWPSTTTAVPQTTSAVLGPRASSENNSQTGIIVAAVLCALLFLILLIAILLCWRRRRSGSTSFNEGWAGQVALPDDSALDRDVEQGAVPAKEEETKRNTLITFSGKRQSRVPSVAMEEIGEKGESGENQKLLCGDAGGGSSPEASGKANGRLSESTMQSSQEIVFPPPPANQE</sequence>
<evidence type="ECO:0000313" key="4">
    <source>
        <dbReference type="Proteomes" id="UP001178461"/>
    </source>
</evidence>
<feature type="region of interest" description="Disordered" evidence="1">
    <location>
        <begin position="378"/>
        <end position="473"/>
    </location>
</feature>
<dbReference type="GO" id="GO:0007166">
    <property type="term" value="P:cell surface receptor signaling pathway"/>
    <property type="evidence" value="ECO:0007669"/>
    <property type="project" value="TreeGrafter"/>
</dbReference>
<feature type="region of interest" description="Disordered" evidence="1">
    <location>
        <begin position="178"/>
        <end position="206"/>
    </location>
</feature>
<dbReference type="GO" id="GO:0009897">
    <property type="term" value="C:external side of plasma membrane"/>
    <property type="evidence" value="ECO:0007669"/>
    <property type="project" value="TreeGrafter"/>
</dbReference>
<proteinExistence type="predicted"/>
<keyword evidence="2" id="KW-1133">Transmembrane helix</keyword>
<evidence type="ECO:0000256" key="1">
    <source>
        <dbReference type="SAM" id="MobiDB-lite"/>
    </source>
</evidence>
<feature type="transmembrane region" description="Helical" evidence="2">
    <location>
        <begin position="330"/>
        <end position="353"/>
    </location>
</feature>
<feature type="compositionally biased region" description="Polar residues" evidence="1">
    <location>
        <begin position="235"/>
        <end position="273"/>
    </location>
</feature>
<keyword evidence="2" id="KW-0812">Transmembrane</keyword>
<feature type="compositionally biased region" description="Basic and acidic residues" evidence="1">
    <location>
        <begin position="378"/>
        <end position="397"/>
    </location>
</feature>
<dbReference type="GO" id="GO:2000404">
    <property type="term" value="P:regulation of T cell migration"/>
    <property type="evidence" value="ECO:0007669"/>
    <property type="project" value="InterPro"/>
</dbReference>
<accession>A0AA35L7W3</accession>
<feature type="transmembrane region" description="Helical" evidence="2">
    <location>
        <begin position="93"/>
        <end position="112"/>
    </location>
</feature>
<gene>
    <name evidence="3" type="ORF">PODLI_1B018803</name>
</gene>
<reference evidence="3" key="1">
    <citation type="submission" date="2022-12" db="EMBL/GenBank/DDBJ databases">
        <authorList>
            <person name="Alioto T."/>
            <person name="Alioto T."/>
            <person name="Gomez Garrido J."/>
        </authorList>
    </citation>
    <scope>NUCLEOTIDE SEQUENCE</scope>
</reference>
<dbReference type="AlphaFoldDB" id="A0AA35L7W3"/>
<organism evidence="3 4">
    <name type="scientific">Podarcis lilfordi</name>
    <name type="common">Lilford's wall lizard</name>
    <dbReference type="NCBI Taxonomy" id="74358"/>
    <lineage>
        <taxon>Eukaryota</taxon>
        <taxon>Metazoa</taxon>
        <taxon>Chordata</taxon>
        <taxon>Craniata</taxon>
        <taxon>Vertebrata</taxon>
        <taxon>Euteleostomi</taxon>
        <taxon>Lepidosauria</taxon>
        <taxon>Squamata</taxon>
        <taxon>Bifurcata</taxon>
        <taxon>Unidentata</taxon>
        <taxon>Episquamata</taxon>
        <taxon>Laterata</taxon>
        <taxon>Lacertibaenia</taxon>
        <taxon>Lacertidae</taxon>
        <taxon>Podarcis</taxon>
    </lineage>
</organism>
<feature type="compositionally biased region" description="Polar residues" evidence="1">
    <location>
        <begin position="190"/>
        <end position="199"/>
    </location>
</feature>
<evidence type="ECO:0000256" key="2">
    <source>
        <dbReference type="SAM" id="Phobius"/>
    </source>
</evidence>
<dbReference type="GO" id="GO:0031072">
    <property type="term" value="F:heat shock protein binding"/>
    <property type="evidence" value="ECO:0007669"/>
    <property type="project" value="TreeGrafter"/>
</dbReference>
<dbReference type="PANTHER" id="PTHR35265:SF1">
    <property type="entry name" value="LEUKOSIALIN"/>
    <property type="match status" value="1"/>
</dbReference>
<dbReference type="InterPro" id="IPR038829">
    <property type="entry name" value="Leukosialin"/>
</dbReference>
<dbReference type="GO" id="GO:0050863">
    <property type="term" value="P:regulation of T cell activation"/>
    <property type="evidence" value="ECO:0007669"/>
    <property type="project" value="InterPro"/>
</dbReference>
<protein>
    <recommendedName>
        <fullName evidence="5">Leukosialin</fullName>
    </recommendedName>
</protein>
<keyword evidence="4" id="KW-1185">Reference proteome</keyword>
<dbReference type="GO" id="GO:0050776">
    <property type="term" value="P:regulation of immune response"/>
    <property type="evidence" value="ECO:0007669"/>
    <property type="project" value="TreeGrafter"/>
</dbReference>
<dbReference type="PANTHER" id="PTHR35265">
    <property type="entry name" value="LEUKOSIALIN"/>
    <property type="match status" value="1"/>
</dbReference>